<name>A0A9N9I688_9GLOM</name>
<keyword evidence="2" id="KW-1185">Reference proteome</keyword>
<evidence type="ECO:0000313" key="2">
    <source>
        <dbReference type="Proteomes" id="UP000789405"/>
    </source>
</evidence>
<dbReference type="Proteomes" id="UP000789405">
    <property type="component" value="Unassembled WGS sequence"/>
</dbReference>
<reference evidence="1" key="1">
    <citation type="submission" date="2021-06" db="EMBL/GenBank/DDBJ databases">
        <authorList>
            <person name="Kallberg Y."/>
            <person name="Tangrot J."/>
            <person name="Rosling A."/>
        </authorList>
    </citation>
    <scope>NUCLEOTIDE SEQUENCE</scope>
    <source>
        <strain evidence="1">MA453B</strain>
    </source>
</reference>
<comment type="caution">
    <text evidence="1">The sequence shown here is derived from an EMBL/GenBank/DDBJ whole genome shotgun (WGS) entry which is preliminary data.</text>
</comment>
<dbReference type="OrthoDB" id="2409922at2759"/>
<dbReference type="EMBL" id="CAJVPY010010989">
    <property type="protein sequence ID" value="CAG8723444.1"/>
    <property type="molecule type" value="Genomic_DNA"/>
</dbReference>
<evidence type="ECO:0000313" key="1">
    <source>
        <dbReference type="EMBL" id="CAG8723444.1"/>
    </source>
</evidence>
<sequence length="56" mass="6526">MPPLPHQLGEIEGSKQHFSNKTDRIISHFKKYTNFVAESTAEEREEIFKLVDVPKK</sequence>
<protein>
    <submittedName>
        <fullName evidence="1">12625_t:CDS:1</fullName>
    </submittedName>
</protein>
<proteinExistence type="predicted"/>
<feature type="non-terminal residue" evidence="1">
    <location>
        <position position="1"/>
    </location>
</feature>
<organism evidence="1 2">
    <name type="scientific">Dentiscutata erythropus</name>
    <dbReference type="NCBI Taxonomy" id="1348616"/>
    <lineage>
        <taxon>Eukaryota</taxon>
        <taxon>Fungi</taxon>
        <taxon>Fungi incertae sedis</taxon>
        <taxon>Mucoromycota</taxon>
        <taxon>Glomeromycotina</taxon>
        <taxon>Glomeromycetes</taxon>
        <taxon>Diversisporales</taxon>
        <taxon>Gigasporaceae</taxon>
        <taxon>Dentiscutata</taxon>
    </lineage>
</organism>
<accession>A0A9N9I688</accession>
<gene>
    <name evidence="1" type="ORF">DERYTH_LOCUS14502</name>
</gene>
<dbReference type="AlphaFoldDB" id="A0A9N9I688"/>